<keyword evidence="3" id="KW-1185">Reference proteome</keyword>
<dbReference type="OrthoDB" id="495830at2"/>
<evidence type="ECO:0000313" key="3">
    <source>
        <dbReference type="Proteomes" id="UP000321523"/>
    </source>
</evidence>
<gene>
    <name evidence="2" type="ORF">SAE02_00410</name>
</gene>
<accession>A0A512DHD1</accession>
<evidence type="ECO:0000313" key="2">
    <source>
        <dbReference type="EMBL" id="GEO35893.1"/>
    </source>
</evidence>
<proteinExistence type="predicted"/>
<dbReference type="Proteomes" id="UP000321523">
    <property type="component" value="Unassembled WGS sequence"/>
</dbReference>
<dbReference type="AlphaFoldDB" id="A0A512DHD1"/>
<name>A0A512DHD1_9PROT</name>
<dbReference type="RefSeq" id="WP_044431354.1">
    <property type="nucleotide sequence ID" value="NZ_BJYZ01000001.1"/>
</dbReference>
<dbReference type="EMBL" id="BJYZ01000001">
    <property type="protein sequence ID" value="GEO35893.1"/>
    <property type="molecule type" value="Genomic_DNA"/>
</dbReference>
<protein>
    <recommendedName>
        <fullName evidence="4">Sorbitol dehydrogenase</fullName>
    </recommendedName>
</protein>
<feature type="region of interest" description="Disordered" evidence="1">
    <location>
        <begin position="134"/>
        <end position="155"/>
    </location>
</feature>
<evidence type="ECO:0008006" key="4">
    <source>
        <dbReference type="Google" id="ProtNLM"/>
    </source>
</evidence>
<organism evidence="2 3">
    <name type="scientific">Skermanella aerolata</name>
    <dbReference type="NCBI Taxonomy" id="393310"/>
    <lineage>
        <taxon>Bacteria</taxon>
        <taxon>Pseudomonadati</taxon>
        <taxon>Pseudomonadota</taxon>
        <taxon>Alphaproteobacteria</taxon>
        <taxon>Rhodospirillales</taxon>
        <taxon>Azospirillaceae</taxon>
        <taxon>Skermanella</taxon>
    </lineage>
</organism>
<reference evidence="2 3" key="1">
    <citation type="submission" date="2019-07" db="EMBL/GenBank/DDBJ databases">
        <title>Whole genome shotgun sequence of Skermanella aerolata NBRC 106429.</title>
        <authorList>
            <person name="Hosoyama A."/>
            <person name="Uohara A."/>
            <person name="Ohji S."/>
            <person name="Ichikawa N."/>
        </authorList>
    </citation>
    <scope>NUCLEOTIDE SEQUENCE [LARGE SCALE GENOMIC DNA]</scope>
    <source>
        <strain evidence="2 3">NBRC 106429</strain>
    </source>
</reference>
<evidence type="ECO:0000256" key="1">
    <source>
        <dbReference type="SAM" id="MobiDB-lite"/>
    </source>
</evidence>
<sequence length="155" mass="16649">MDDKQSKTAFIGLSQALTGIAGSLLVPQFDSMNILQTIYDGFVNNAGPYAAQVILERFVSLRDQGLGDDEIAGRILADADNGPVAASLTKLWLLGNWYPLGSQSNPVVISSNAYIQGWAWKIAQAHPMGYSELEPGSWAEPPPPLGDYITPTPQS</sequence>
<comment type="caution">
    <text evidence="2">The sequence shown here is derived from an EMBL/GenBank/DDBJ whole genome shotgun (WGS) entry which is preliminary data.</text>
</comment>